<feature type="binding site" evidence="3">
    <location>
        <position position="134"/>
    </location>
    <ligand>
        <name>a divalent metal cation</name>
        <dbReference type="ChEBI" id="CHEBI:60240"/>
    </ligand>
</feature>
<evidence type="ECO:0000313" key="5">
    <source>
        <dbReference type="Proteomes" id="UP000582837"/>
    </source>
</evidence>
<sequence length="166" mass="18808">MDARVLELGTLAAYVEHETERWRQWFEAAPAEVLDLPLGRGADGTIRTLVKHIFAVELRYAQRLAGSPVSGYEQLADDTVEQLWRIHRTASSVRGRYLEGATAEALNRVLVSETRKLGRIESRAHTVLVHSLIHGIRHWAQIAMVLREHGHGGLWEHDWLLNPAVQ</sequence>
<dbReference type="RefSeq" id="WP_170031022.1">
    <property type="nucleotide sequence ID" value="NZ_JABDTL010000001.1"/>
</dbReference>
<proteinExistence type="inferred from homology"/>
<organism evidence="4 5">
    <name type="scientific">Longimicrobium terrae</name>
    <dbReference type="NCBI Taxonomy" id="1639882"/>
    <lineage>
        <taxon>Bacteria</taxon>
        <taxon>Pseudomonadati</taxon>
        <taxon>Gemmatimonadota</taxon>
        <taxon>Longimicrobiia</taxon>
        <taxon>Longimicrobiales</taxon>
        <taxon>Longimicrobiaceae</taxon>
        <taxon>Longimicrobium</taxon>
    </lineage>
</organism>
<gene>
    <name evidence="4" type="ORF">HNQ61_000324</name>
</gene>
<reference evidence="4 5" key="1">
    <citation type="submission" date="2020-08" db="EMBL/GenBank/DDBJ databases">
        <title>Genomic Encyclopedia of Type Strains, Phase IV (KMG-IV): sequencing the most valuable type-strain genomes for metagenomic binning, comparative biology and taxonomic classification.</title>
        <authorList>
            <person name="Goeker M."/>
        </authorList>
    </citation>
    <scope>NUCLEOTIDE SEQUENCE [LARGE SCALE GENOMIC DNA]</scope>
    <source>
        <strain evidence="4 5">DSM 29007</strain>
    </source>
</reference>
<comment type="caution">
    <text evidence="4">The sequence shown here is derived from an EMBL/GenBank/DDBJ whole genome shotgun (WGS) entry which is preliminary data.</text>
</comment>
<evidence type="ECO:0000256" key="3">
    <source>
        <dbReference type="PIRSR" id="PIRSR607837-1"/>
    </source>
</evidence>
<evidence type="ECO:0000256" key="2">
    <source>
        <dbReference type="ARBA" id="ARBA00022723"/>
    </source>
</evidence>
<keyword evidence="2 3" id="KW-0479">Metal-binding</keyword>
<dbReference type="Gene3D" id="1.20.120.450">
    <property type="entry name" value="dinb family like domain"/>
    <property type="match status" value="1"/>
</dbReference>
<protein>
    <submittedName>
        <fullName evidence="4">Putative damage-inducible protein DinB</fullName>
    </submittedName>
</protein>
<dbReference type="AlphaFoldDB" id="A0A841GUL6"/>
<keyword evidence="5" id="KW-1185">Reference proteome</keyword>
<evidence type="ECO:0000256" key="1">
    <source>
        <dbReference type="ARBA" id="ARBA00008635"/>
    </source>
</evidence>
<name>A0A841GUL6_9BACT</name>
<feature type="binding site" evidence="3">
    <location>
        <position position="52"/>
    </location>
    <ligand>
        <name>a divalent metal cation</name>
        <dbReference type="ChEBI" id="CHEBI:60240"/>
    </ligand>
</feature>
<dbReference type="SUPFAM" id="SSF109854">
    <property type="entry name" value="DinB/YfiT-like putative metalloenzymes"/>
    <property type="match status" value="1"/>
</dbReference>
<dbReference type="GO" id="GO:0046872">
    <property type="term" value="F:metal ion binding"/>
    <property type="evidence" value="ECO:0007669"/>
    <property type="project" value="UniProtKB-KW"/>
</dbReference>
<dbReference type="InterPro" id="IPR034660">
    <property type="entry name" value="DinB/YfiT-like"/>
</dbReference>
<comment type="similarity">
    <text evidence="1">Belongs to the DinB family.</text>
</comment>
<dbReference type="Pfam" id="PF05163">
    <property type="entry name" value="DinB"/>
    <property type="match status" value="1"/>
</dbReference>
<dbReference type="EMBL" id="JACHIA010000001">
    <property type="protein sequence ID" value="MBB6068713.1"/>
    <property type="molecule type" value="Genomic_DNA"/>
</dbReference>
<accession>A0A841GUL6</accession>
<dbReference type="InterPro" id="IPR007837">
    <property type="entry name" value="DinB"/>
</dbReference>
<feature type="binding site" evidence="3">
    <location>
        <position position="138"/>
    </location>
    <ligand>
        <name>a divalent metal cation</name>
        <dbReference type="ChEBI" id="CHEBI:60240"/>
    </ligand>
</feature>
<evidence type="ECO:0000313" key="4">
    <source>
        <dbReference type="EMBL" id="MBB6068713.1"/>
    </source>
</evidence>
<dbReference type="Proteomes" id="UP000582837">
    <property type="component" value="Unassembled WGS sequence"/>
</dbReference>